<evidence type="ECO:0000313" key="1">
    <source>
        <dbReference type="EMBL" id="JAD48137.1"/>
    </source>
</evidence>
<reference evidence="1" key="2">
    <citation type="journal article" date="2015" name="Data Brief">
        <title>Shoot transcriptome of the giant reed, Arundo donax.</title>
        <authorList>
            <person name="Barrero R.A."/>
            <person name="Guerrero F.D."/>
            <person name="Moolhuijzen P."/>
            <person name="Goolsby J.A."/>
            <person name="Tidwell J."/>
            <person name="Bellgard S.E."/>
            <person name="Bellgard M.I."/>
        </authorList>
    </citation>
    <scope>NUCLEOTIDE SEQUENCE</scope>
    <source>
        <tissue evidence="1">Shoot tissue taken approximately 20 cm above the soil surface</tissue>
    </source>
</reference>
<proteinExistence type="predicted"/>
<protein>
    <submittedName>
        <fullName evidence="1">Uncharacterized protein</fullName>
    </submittedName>
</protein>
<name>A0A0A9AM60_ARUDO</name>
<reference evidence="1" key="1">
    <citation type="submission" date="2014-09" db="EMBL/GenBank/DDBJ databases">
        <authorList>
            <person name="Magalhaes I.L.F."/>
            <person name="Oliveira U."/>
            <person name="Santos F.R."/>
            <person name="Vidigal T.H.D.A."/>
            <person name="Brescovit A.D."/>
            <person name="Santos A.J."/>
        </authorList>
    </citation>
    <scope>NUCLEOTIDE SEQUENCE</scope>
    <source>
        <tissue evidence="1">Shoot tissue taken approximately 20 cm above the soil surface</tissue>
    </source>
</reference>
<organism evidence="1">
    <name type="scientific">Arundo donax</name>
    <name type="common">Giant reed</name>
    <name type="synonym">Donax arundinaceus</name>
    <dbReference type="NCBI Taxonomy" id="35708"/>
    <lineage>
        <taxon>Eukaryota</taxon>
        <taxon>Viridiplantae</taxon>
        <taxon>Streptophyta</taxon>
        <taxon>Embryophyta</taxon>
        <taxon>Tracheophyta</taxon>
        <taxon>Spermatophyta</taxon>
        <taxon>Magnoliopsida</taxon>
        <taxon>Liliopsida</taxon>
        <taxon>Poales</taxon>
        <taxon>Poaceae</taxon>
        <taxon>PACMAD clade</taxon>
        <taxon>Arundinoideae</taxon>
        <taxon>Arundineae</taxon>
        <taxon>Arundo</taxon>
    </lineage>
</organism>
<sequence length="14" mass="1707">MYKHVENIRTNQCA</sequence>
<dbReference type="EMBL" id="GBRH01249758">
    <property type="protein sequence ID" value="JAD48137.1"/>
    <property type="molecule type" value="Transcribed_RNA"/>
</dbReference>
<accession>A0A0A9AM60</accession>